<evidence type="ECO:0000313" key="5">
    <source>
        <dbReference type="EMBL" id="RKP21563.1"/>
    </source>
</evidence>
<evidence type="ECO:0000259" key="2">
    <source>
        <dbReference type="Pfam" id="PF03807"/>
    </source>
</evidence>
<dbReference type="HAMAP" id="MF_01925">
    <property type="entry name" value="P5C_reductase"/>
    <property type="match status" value="1"/>
</dbReference>
<dbReference type="AlphaFoldDB" id="A0A075AWZ5"/>
<organism evidence="4 6">
    <name type="scientific">Rozella allomycis (strain CSF55)</name>
    <dbReference type="NCBI Taxonomy" id="988480"/>
    <lineage>
        <taxon>Eukaryota</taxon>
        <taxon>Fungi</taxon>
        <taxon>Fungi incertae sedis</taxon>
        <taxon>Cryptomycota</taxon>
        <taxon>Cryptomycota incertae sedis</taxon>
        <taxon>Rozella</taxon>
    </lineage>
</organism>
<dbReference type="GO" id="GO:0004735">
    <property type="term" value="F:pyrroline-5-carboxylate reductase activity"/>
    <property type="evidence" value="ECO:0007669"/>
    <property type="project" value="InterPro"/>
</dbReference>
<evidence type="ECO:0000313" key="6">
    <source>
        <dbReference type="Proteomes" id="UP000030755"/>
    </source>
</evidence>
<dbReference type="InterPro" id="IPR008927">
    <property type="entry name" value="6-PGluconate_DH-like_C_sf"/>
</dbReference>
<dbReference type="STRING" id="988480.A0A075AWZ5"/>
<evidence type="ECO:0000313" key="4">
    <source>
        <dbReference type="EMBL" id="EPZ34644.1"/>
    </source>
</evidence>
<feature type="domain" description="Pyrroline-5-carboxylate reductase catalytic N-terminal" evidence="2">
    <location>
        <begin position="245"/>
        <end position="329"/>
    </location>
</feature>
<name>A0A075AWZ5_ROZAC</name>
<dbReference type="SUPFAM" id="SSF48179">
    <property type="entry name" value="6-phosphogluconate dehydrogenase C-terminal domain-like"/>
    <property type="match status" value="1"/>
</dbReference>
<dbReference type="HOGENOM" id="CLU_568766_0_0_1"/>
<accession>A0A075AWZ5</accession>
<comment type="similarity">
    <text evidence="1">Belongs to the pyrroline-5-carboxylate reductase family.</text>
</comment>
<evidence type="ECO:0000313" key="7">
    <source>
        <dbReference type="Proteomes" id="UP000281549"/>
    </source>
</evidence>
<dbReference type="Gene3D" id="3.40.50.720">
    <property type="entry name" value="NAD(P)-binding Rossmann-like Domain"/>
    <property type="match status" value="1"/>
</dbReference>
<dbReference type="Pfam" id="PF03807">
    <property type="entry name" value="F420_oxidored"/>
    <property type="match status" value="1"/>
</dbReference>
<dbReference type="Gene3D" id="1.10.3730.10">
    <property type="entry name" value="ProC C-terminal domain-like"/>
    <property type="match status" value="1"/>
</dbReference>
<reference evidence="4 6" key="1">
    <citation type="journal article" date="2013" name="Curr. Biol.">
        <title>Shared signatures of parasitism and phylogenomics unite Cryptomycota and microsporidia.</title>
        <authorList>
            <person name="James T.Y."/>
            <person name="Pelin A."/>
            <person name="Bonen L."/>
            <person name="Ahrendt S."/>
            <person name="Sain D."/>
            <person name="Corradi N."/>
            <person name="Stajich J.E."/>
        </authorList>
    </citation>
    <scope>NUCLEOTIDE SEQUENCE [LARGE SCALE GENOMIC DNA]</scope>
    <source>
        <strain evidence="4">CSF55</strain>
        <strain evidence="4">CSF55</strain>
    </source>
</reference>
<dbReference type="Proteomes" id="UP000281549">
    <property type="component" value="Unassembled WGS sequence"/>
</dbReference>
<reference evidence="5" key="3">
    <citation type="submission" date="2018-08" db="EMBL/GenBank/DDBJ databases">
        <title>Leveraging single-cell genomics to expand the Fungal Tree of Life.</title>
        <authorList>
            <consortium name="DOE Joint Genome Institute"/>
            <person name="Ahrendt S.R."/>
            <person name="Quandt C.A."/>
            <person name="Ciobanu D."/>
            <person name="Clum A."/>
            <person name="Salamov A."/>
            <person name="Andreopoulos B."/>
            <person name="Cheng J.-F."/>
            <person name="Woyke T."/>
            <person name="Pelin A."/>
            <person name="Henrissat B."/>
            <person name="Reynolds N."/>
            <person name="Benny G.L."/>
            <person name="Smith M.E."/>
            <person name="James T.Y."/>
            <person name="Grigoriev I.V."/>
        </authorList>
    </citation>
    <scope>NUCLEOTIDE SEQUENCE</scope>
    <source>
        <strain evidence="5">CSF55</strain>
    </source>
</reference>
<dbReference type="SUPFAM" id="SSF51735">
    <property type="entry name" value="NAD(P)-binding Rossmann-fold domains"/>
    <property type="match status" value="1"/>
</dbReference>
<gene>
    <name evidence="4" type="ORF">O9G_002962</name>
    <name evidence="5" type="ORF">ROZALSC1DRAFT_27049</name>
</gene>
<dbReference type="GO" id="GO:0000398">
    <property type="term" value="P:mRNA splicing, via spliceosome"/>
    <property type="evidence" value="ECO:0007669"/>
    <property type="project" value="InterPro"/>
</dbReference>
<evidence type="ECO:0000256" key="1">
    <source>
        <dbReference type="ARBA" id="ARBA00005525"/>
    </source>
</evidence>
<dbReference type="Pfam" id="PF14748">
    <property type="entry name" value="P5CR_dimer"/>
    <property type="match status" value="1"/>
</dbReference>
<dbReference type="GO" id="GO:0071006">
    <property type="term" value="C:U2-type catalytic step 1 spliceosome"/>
    <property type="evidence" value="ECO:0007669"/>
    <property type="project" value="TreeGrafter"/>
</dbReference>
<dbReference type="EMBL" id="ML004945">
    <property type="protein sequence ID" value="RKP21563.1"/>
    <property type="molecule type" value="Genomic_DNA"/>
</dbReference>
<evidence type="ECO:0000259" key="3">
    <source>
        <dbReference type="Pfam" id="PF14748"/>
    </source>
</evidence>
<feature type="domain" description="Pyrroline-5-carboxylate reductase dimerisation" evidence="3">
    <location>
        <begin position="386"/>
        <end position="472"/>
    </location>
</feature>
<dbReference type="Proteomes" id="UP000030755">
    <property type="component" value="Unassembled WGS sequence"/>
</dbReference>
<dbReference type="Pfam" id="PF04502">
    <property type="entry name" value="Saf4_Yju2"/>
    <property type="match status" value="1"/>
</dbReference>
<protein>
    <submittedName>
        <fullName evidence="4">NAD(P)-binding domain-containing protein</fullName>
    </submittedName>
</protein>
<dbReference type="EMBL" id="KE560931">
    <property type="protein sequence ID" value="EPZ34644.1"/>
    <property type="molecule type" value="Genomic_DNA"/>
</dbReference>
<dbReference type="PANTHER" id="PTHR12111:SF1">
    <property type="entry name" value="SPLICING FACTOR YJU2"/>
    <property type="match status" value="1"/>
</dbReference>
<dbReference type="InterPro" id="IPR029036">
    <property type="entry name" value="P5CR_dimer"/>
</dbReference>
<sequence>MAPFTMRCNSCGEFIYRSTKFNTRKEICYGENYLGIQIYRFYLDCPVCKNVISIKTDPKNLDYALEKGATRNFEPWKEAQIWNDFVSKMREQEEEFDPMKALENRTADSKREIEQMEILDELRTMNARHEKVSFDDVLNMVSNKVTPQEAKELEKEEKEKEEDEELIKKYFGKFEESEELDHYVKRIQDDESDDGEPPVSVDVQNMVQKEDKKIKPASLGVRVKKAPKKDSGKQKNFHNMNARTKLGVIGCGTMAKAIISGLEQSDHDLYLSVSSQTSFDKLKESFPAARITFSNQELQFSVKPFNLKDILEPLNCSDSNKVFVSVCAGVSRENLQKWIGSPNVVRAMPNTPCMIKEGMTAITSDAPMTDTVGKVIWIDEKHFDSVTALSGSMTDAALSLGLPRTTSHTLIAQTMKGTAGMVLNGAHPSFAKESVTTPGGCTIAGLLKMEEYGTRNALIKTVLEAAKSSKEMATVKQRSD</sequence>
<reference evidence="7" key="2">
    <citation type="journal article" date="2018" name="Nat. Microbiol.">
        <title>Leveraging single-cell genomics to expand the fungal tree of life.</title>
        <authorList>
            <person name="Ahrendt S.R."/>
            <person name="Quandt C.A."/>
            <person name="Ciobanu D."/>
            <person name="Clum A."/>
            <person name="Salamov A."/>
            <person name="Andreopoulos B."/>
            <person name="Cheng J.F."/>
            <person name="Woyke T."/>
            <person name="Pelin A."/>
            <person name="Henrissat B."/>
            <person name="Reynolds N.K."/>
            <person name="Benny G.L."/>
            <person name="Smith M.E."/>
            <person name="James T.Y."/>
            <person name="Grigoriev I.V."/>
        </authorList>
    </citation>
    <scope>NUCLEOTIDE SEQUENCE [LARGE SCALE GENOMIC DNA]</scope>
    <source>
        <strain evidence="7">CSF55</strain>
    </source>
</reference>
<dbReference type="InterPro" id="IPR028939">
    <property type="entry name" value="P5C_Rdtase_cat_N"/>
</dbReference>
<dbReference type="InterPro" id="IPR036291">
    <property type="entry name" value="NAD(P)-bd_dom_sf"/>
</dbReference>
<dbReference type="InterPro" id="IPR007590">
    <property type="entry name" value="Saf4/Yju2"/>
</dbReference>
<dbReference type="InterPro" id="IPR000304">
    <property type="entry name" value="Pyrroline-COOH_reductase"/>
</dbReference>
<keyword evidence="6" id="KW-1185">Reference proteome</keyword>
<proteinExistence type="inferred from homology"/>
<dbReference type="OrthoDB" id="674963at2759"/>
<dbReference type="PANTHER" id="PTHR12111">
    <property type="entry name" value="SPLICING FACTOR YJU2"/>
    <property type="match status" value="1"/>
</dbReference>